<comment type="subcellular location">
    <subcellularLocation>
        <location evidence="4">Cell membrane</location>
        <topology evidence="4">Multi-pass membrane protein</topology>
    </subcellularLocation>
    <subcellularLocation>
        <location evidence="3">Cytoplasm</location>
        <location evidence="3">Cytosol</location>
    </subcellularLocation>
    <subcellularLocation>
        <location evidence="2">Mitochondrion</location>
    </subcellularLocation>
</comment>
<dbReference type="Proteomes" id="UP000694866">
    <property type="component" value="Unplaced"/>
</dbReference>
<dbReference type="EC" id="2.3.2.31" evidence="6"/>
<dbReference type="GO" id="GO:0007165">
    <property type="term" value="P:signal transduction"/>
    <property type="evidence" value="ECO:0007669"/>
    <property type="project" value="UniProtKB-KW"/>
</dbReference>
<feature type="transmembrane region" description="Helical" evidence="28">
    <location>
        <begin position="987"/>
        <end position="1006"/>
    </location>
</feature>
<dbReference type="CDD" id="cd20340">
    <property type="entry name" value="BRcat_RBR_parkin"/>
    <property type="match status" value="1"/>
</dbReference>
<keyword evidence="15" id="KW-0677">Repeat</keyword>
<evidence type="ECO:0000256" key="11">
    <source>
        <dbReference type="ARBA" id="ARBA00022679"/>
    </source>
</evidence>
<dbReference type="PANTHER" id="PTHR21137:SF3">
    <property type="entry name" value="ODORANT RECEPTOR 30A-RELATED"/>
    <property type="match status" value="1"/>
</dbReference>
<dbReference type="Pfam" id="PF02949">
    <property type="entry name" value="7tm_6"/>
    <property type="match status" value="2"/>
</dbReference>
<gene>
    <name evidence="32" type="primary">LOC105267740</name>
</gene>
<keyword evidence="18" id="KW-0862">Zinc</keyword>
<dbReference type="PANTHER" id="PTHR21137">
    <property type="entry name" value="ODORANT RECEPTOR"/>
    <property type="match status" value="1"/>
</dbReference>
<dbReference type="SMART" id="SM00213">
    <property type="entry name" value="UBQ"/>
    <property type="match status" value="1"/>
</dbReference>
<evidence type="ECO:0000256" key="21">
    <source>
        <dbReference type="ARBA" id="ARBA00023006"/>
    </source>
</evidence>
<keyword evidence="17" id="KW-0833">Ubl conjugation pathway</keyword>
<keyword evidence="10" id="KW-0716">Sensory transduction</keyword>
<dbReference type="CDD" id="cd21382">
    <property type="entry name" value="RING0_parkin"/>
    <property type="match status" value="1"/>
</dbReference>
<evidence type="ECO:0000256" key="5">
    <source>
        <dbReference type="ARBA" id="ARBA00004906"/>
    </source>
</evidence>
<dbReference type="PROSITE" id="PS50053">
    <property type="entry name" value="UBIQUITIN_2"/>
    <property type="match status" value="1"/>
</dbReference>
<keyword evidence="25" id="KW-0807">Transducer</keyword>
<evidence type="ECO:0000256" key="1">
    <source>
        <dbReference type="ARBA" id="ARBA00001798"/>
    </source>
</evidence>
<keyword evidence="9" id="KW-0597">Phosphoprotein</keyword>
<keyword evidence="23 28" id="KW-0472">Membrane</keyword>
<evidence type="ECO:0000256" key="17">
    <source>
        <dbReference type="ARBA" id="ARBA00022786"/>
    </source>
</evidence>
<name>A0A9R1T9E8_9HYME</name>
<keyword evidence="22" id="KW-0496">Mitochondrion</keyword>
<evidence type="ECO:0000256" key="13">
    <source>
        <dbReference type="ARBA" id="ARBA00022723"/>
    </source>
</evidence>
<dbReference type="OrthoDB" id="1431934at2759"/>
<feature type="transmembrane region" description="Helical" evidence="28">
    <location>
        <begin position="146"/>
        <end position="167"/>
    </location>
</feature>
<evidence type="ECO:0000256" key="15">
    <source>
        <dbReference type="ARBA" id="ARBA00022737"/>
    </source>
</evidence>
<evidence type="ECO:0000256" key="7">
    <source>
        <dbReference type="ARBA" id="ARBA00022475"/>
    </source>
</evidence>
<dbReference type="Gene3D" id="2.20.25.20">
    <property type="match status" value="1"/>
</dbReference>
<keyword evidence="20 28" id="KW-1133">Transmembrane helix</keyword>
<evidence type="ECO:0000256" key="28">
    <source>
        <dbReference type="SAM" id="Phobius"/>
    </source>
</evidence>
<keyword evidence="14" id="KW-0552">Olfaction</keyword>
<evidence type="ECO:0000256" key="8">
    <source>
        <dbReference type="ARBA" id="ARBA00022490"/>
    </source>
</evidence>
<dbReference type="InterPro" id="IPR000626">
    <property type="entry name" value="Ubiquitin-like_dom"/>
</dbReference>
<dbReference type="GeneID" id="105267740"/>
<feature type="transmembrane region" description="Helical" evidence="28">
    <location>
        <begin position="179"/>
        <end position="197"/>
    </location>
</feature>
<dbReference type="SUPFAM" id="SSF57850">
    <property type="entry name" value="RING/U-box"/>
    <property type="match status" value="1"/>
</dbReference>
<evidence type="ECO:0000256" key="23">
    <source>
        <dbReference type="ARBA" id="ARBA00023136"/>
    </source>
</evidence>
<feature type="domain" description="RING-type" evidence="30">
    <location>
        <begin position="497"/>
        <end position="742"/>
    </location>
</feature>
<comment type="catalytic activity">
    <reaction evidence="1">
        <text>[E2 ubiquitin-conjugating enzyme]-S-ubiquitinyl-L-cysteine + [acceptor protein]-L-lysine = [E2 ubiquitin-conjugating enzyme]-L-cysteine + [acceptor protein]-N(6)-ubiquitinyl-L-lysine.</text>
        <dbReference type="EC" id="2.3.2.31"/>
    </reaction>
</comment>
<feature type="transmembrane region" description="Helical" evidence="28">
    <location>
        <begin position="7"/>
        <end position="28"/>
    </location>
</feature>
<feature type="domain" description="Ubiquitin-like" evidence="29">
    <location>
        <begin position="269"/>
        <end position="338"/>
    </location>
</feature>
<dbReference type="SUPFAM" id="SSF54236">
    <property type="entry name" value="Ubiquitin-like"/>
    <property type="match status" value="1"/>
</dbReference>
<evidence type="ECO:0000313" key="31">
    <source>
        <dbReference type="Proteomes" id="UP000694866"/>
    </source>
</evidence>
<keyword evidence="8" id="KW-0963">Cytoplasm</keyword>
<feature type="transmembrane region" description="Helical" evidence="28">
    <location>
        <begin position="845"/>
        <end position="863"/>
    </location>
</feature>
<dbReference type="Pfam" id="PF17976">
    <property type="entry name" value="zf-RING_12"/>
    <property type="match status" value="1"/>
</dbReference>
<evidence type="ECO:0000259" key="30">
    <source>
        <dbReference type="PROSITE" id="PS51873"/>
    </source>
</evidence>
<evidence type="ECO:0000256" key="14">
    <source>
        <dbReference type="ARBA" id="ARBA00022725"/>
    </source>
</evidence>
<reference evidence="32" key="1">
    <citation type="submission" date="2025-08" db="UniProtKB">
        <authorList>
            <consortium name="RefSeq"/>
        </authorList>
    </citation>
    <scope>IDENTIFICATION</scope>
    <source>
        <strain evidence="32">USDA-PBARC FA_bdor</strain>
        <tissue evidence="32">Whole organism</tissue>
    </source>
</reference>
<keyword evidence="13" id="KW-0479">Metal-binding</keyword>
<evidence type="ECO:0000256" key="27">
    <source>
        <dbReference type="ARBA" id="ARBA00029536"/>
    </source>
</evidence>
<evidence type="ECO:0000256" key="4">
    <source>
        <dbReference type="ARBA" id="ARBA00004651"/>
    </source>
</evidence>
<keyword evidence="16" id="KW-0863">Zinc-finger</keyword>
<keyword evidence="12 28" id="KW-0812">Transmembrane</keyword>
<dbReference type="Pfam" id="PF00240">
    <property type="entry name" value="ubiquitin"/>
    <property type="match status" value="1"/>
</dbReference>
<dbReference type="GO" id="GO:0005739">
    <property type="term" value="C:mitochondrion"/>
    <property type="evidence" value="ECO:0007669"/>
    <property type="project" value="UniProtKB-SubCell"/>
</dbReference>
<dbReference type="InterPro" id="IPR029071">
    <property type="entry name" value="Ubiquitin-like_domsf"/>
</dbReference>
<dbReference type="InterPro" id="IPR004117">
    <property type="entry name" value="7tm6_olfct_rcpt"/>
</dbReference>
<dbReference type="InterPro" id="IPR044066">
    <property type="entry name" value="TRIAD_supradom"/>
</dbReference>
<proteinExistence type="inferred from homology"/>
<evidence type="ECO:0000256" key="22">
    <source>
        <dbReference type="ARBA" id="ARBA00023128"/>
    </source>
</evidence>
<evidence type="ECO:0000256" key="20">
    <source>
        <dbReference type="ARBA" id="ARBA00022989"/>
    </source>
</evidence>
<feature type="transmembrane region" description="Helical" evidence="28">
    <location>
        <begin position="787"/>
        <end position="807"/>
    </location>
</feature>
<dbReference type="GO" id="GO:0009893">
    <property type="term" value="P:positive regulation of metabolic process"/>
    <property type="evidence" value="ECO:0007669"/>
    <property type="project" value="UniProtKB-ARBA"/>
</dbReference>
<dbReference type="AlphaFoldDB" id="A0A9R1T9E8"/>
<dbReference type="GO" id="GO:0008270">
    <property type="term" value="F:zinc ion binding"/>
    <property type="evidence" value="ECO:0007669"/>
    <property type="project" value="UniProtKB-KW"/>
</dbReference>
<dbReference type="CDD" id="cd16627">
    <property type="entry name" value="RING-HC_RBR_parkin"/>
    <property type="match status" value="1"/>
</dbReference>
<organism evidence="31 32">
    <name type="scientific">Fopius arisanus</name>
    <dbReference type="NCBI Taxonomy" id="64838"/>
    <lineage>
        <taxon>Eukaryota</taxon>
        <taxon>Metazoa</taxon>
        <taxon>Ecdysozoa</taxon>
        <taxon>Arthropoda</taxon>
        <taxon>Hexapoda</taxon>
        <taxon>Insecta</taxon>
        <taxon>Pterygota</taxon>
        <taxon>Neoptera</taxon>
        <taxon>Endopterygota</taxon>
        <taxon>Hymenoptera</taxon>
        <taxon>Apocrita</taxon>
        <taxon>Ichneumonoidea</taxon>
        <taxon>Braconidae</taxon>
        <taxon>Opiinae</taxon>
        <taxon>Fopius</taxon>
    </lineage>
</organism>
<comment type="pathway">
    <text evidence="5">Protein modification; protein ubiquitination.</text>
</comment>
<dbReference type="Pfam" id="PF17978">
    <property type="entry name" value="zf-RING_14"/>
    <property type="match status" value="1"/>
</dbReference>
<dbReference type="RefSeq" id="XP_011305106.1">
    <property type="nucleotide sequence ID" value="XM_011306804.1"/>
</dbReference>
<sequence>MRECMLRCSGIVIFAIFMCHLTILLHYIEPLIENRWRNESERELPFKFYSDLPITLSPWFEILFVIQILTSYPNCCCYFCFDNFLCQMNLTAVGLFMILHKEIREICDDDPNSLCQSSEDNVRLKFIECVRRHQQLIAWVEELNEIYRGLTLGVVILLSILICLELLQLMLFAGKNTMFTFHYFIYAGGSAIQLYFYTMTCDNLTGVSLAVSDAAYDVRWFSIKSERSKNQLVKDLSMIIIRSQKACSLTVGKFSPVTLQTFTSISNTLSIYIKTNTGSTLSVDLDPKWDIKNVKEVISGRIGLAPEDIKIIFAGKELHNSTIIEECDLGQQSILHAVKNPPRRLKSTLNAQRISESLAESLELNESGSKPLNETLTDLPLNEGETTEVVESPEPRGKRAHFYVYCAAPCKSIEPGKLRVRCSSCGSGAVTVDRDPQSWPDVLLSNRITVHCENDSCDLSPDSQIPYAHFFFKCGNHPSRGENDEAIPLYHIRPNLRRVPCLACTDAKDVVLVFPCEAAHVTCLDCFKDYCNVKLGERGFEFDGSNGYYTLPCPAGCENSFIREVHHFRLLDQHQYEQYQRFGAEEYVLRVGGLLCPQPDCGMGIIPPEPVDPGDAEACRKIQCIGGCGYVFCRRCLSGYHLGDCGHAEKINSNAQGRGGYSVDPDRAKDAKWDEASKKVIQKSTKPCPKCRTPTERDGGCMHMKGFLVLFLTLRTAMAPRPGDSWAVILTAFFLKSCGFWPADSEYGKKIMDFLMFYTISGVLCSIGVVAVDVYKSYSDDFDRFLYCSLIIFTAGFGFFKLIYFYVKRKQLLTVISHAKDYFWNVDYDDYGSAVMKKCMLRGTGIVSFAVFMCYLTMLLHYIEPLIENRGRNESDRELPFRFYSDLPISLSPWFEILFATQIIVSYPNCAAYFCFDNLLCQMNITAVGLFIILHKEMREICDDDQNVSSVSNEPNARIRLIRCVQKHQQLISCIENINDLYRSETLGVVILLSLVICLEMFQIMVSTDNNPMYTFHYCVYAGGSMTQLYFYTMTCDNLTEASVALSDAAYDARWFLMESGRSKNFLVKDLSMVIMRSQKACSLTVGGFSPVTLQTFTSICNTAFSFLTLMRQSLQKNV</sequence>
<keyword evidence="24" id="KW-0675">Receptor</keyword>
<dbReference type="InterPro" id="IPR054694">
    <property type="entry name" value="Parkin-like_IBR"/>
</dbReference>
<evidence type="ECO:0000256" key="24">
    <source>
        <dbReference type="ARBA" id="ARBA00023170"/>
    </source>
</evidence>
<evidence type="ECO:0000256" key="16">
    <source>
        <dbReference type="ARBA" id="ARBA00022771"/>
    </source>
</evidence>
<comment type="similarity">
    <text evidence="26">Belongs to the RBR family. Parkin subfamily.</text>
</comment>
<keyword evidence="7" id="KW-1003">Cell membrane</keyword>
<evidence type="ECO:0000256" key="2">
    <source>
        <dbReference type="ARBA" id="ARBA00004173"/>
    </source>
</evidence>
<dbReference type="InterPro" id="IPR047535">
    <property type="entry name" value="RING-HC_RBR_parkin"/>
</dbReference>
<dbReference type="InterPro" id="IPR041565">
    <property type="entry name" value="Parkin_Znf-RING"/>
</dbReference>
<keyword evidence="19" id="KW-0832">Ubl conjugation</keyword>
<dbReference type="Gene3D" id="3.10.20.90">
    <property type="entry name" value="Phosphatidylinositol 3-kinase Catalytic Subunit, Chain A, domain 1"/>
    <property type="match status" value="1"/>
</dbReference>
<dbReference type="GO" id="GO:0005829">
    <property type="term" value="C:cytosol"/>
    <property type="evidence" value="ECO:0007669"/>
    <property type="project" value="UniProtKB-SubCell"/>
</dbReference>
<evidence type="ECO:0000256" key="18">
    <source>
        <dbReference type="ARBA" id="ARBA00022833"/>
    </source>
</evidence>
<dbReference type="PRINTS" id="PR01475">
    <property type="entry name" value="PARKIN"/>
</dbReference>
<dbReference type="Gene3D" id="1.20.120.1750">
    <property type="match status" value="1"/>
</dbReference>
<evidence type="ECO:0000259" key="29">
    <source>
        <dbReference type="PROSITE" id="PS50053"/>
    </source>
</evidence>
<dbReference type="InterPro" id="IPR041170">
    <property type="entry name" value="Znf-RING_14"/>
</dbReference>
<dbReference type="GO" id="GO:0004984">
    <property type="term" value="F:olfactory receptor activity"/>
    <property type="evidence" value="ECO:0007669"/>
    <property type="project" value="InterPro"/>
</dbReference>
<evidence type="ECO:0000256" key="10">
    <source>
        <dbReference type="ARBA" id="ARBA00022606"/>
    </source>
</evidence>
<dbReference type="Pfam" id="PF22605">
    <property type="entry name" value="IBR_2"/>
    <property type="match status" value="1"/>
</dbReference>
<evidence type="ECO:0000256" key="25">
    <source>
        <dbReference type="ARBA" id="ARBA00023224"/>
    </source>
</evidence>
<keyword evidence="21" id="KW-0072">Autophagy</keyword>
<dbReference type="InterPro" id="IPR002867">
    <property type="entry name" value="IBR_dom"/>
</dbReference>
<keyword evidence="11" id="KW-0808">Transferase</keyword>
<keyword evidence="31" id="KW-1185">Reference proteome</keyword>
<dbReference type="GO" id="GO:0006914">
    <property type="term" value="P:autophagy"/>
    <property type="evidence" value="ECO:0007669"/>
    <property type="project" value="UniProtKB-KW"/>
</dbReference>
<evidence type="ECO:0000256" key="19">
    <source>
        <dbReference type="ARBA" id="ARBA00022843"/>
    </source>
</evidence>
<dbReference type="GO" id="GO:0005549">
    <property type="term" value="F:odorant binding"/>
    <property type="evidence" value="ECO:0007669"/>
    <property type="project" value="InterPro"/>
</dbReference>
<evidence type="ECO:0000256" key="6">
    <source>
        <dbReference type="ARBA" id="ARBA00012251"/>
    </source>
</evidence>
<accession>A0A9R1T9E8</accession>
<dbReference type="InterPro" id="IPR003977">
    <property type="entry name" value="Parkin"/>
</dbReference>
<dbReference type="GO" id="GO:0005886">
    <property type="term" value="C:plasma membrane"/>
    <property type="evidence" value="ECO:0007669"/>
    <property type="project" value="UniProtKB-SubCell"/>
</dbReference>
<evidence type="ECO:0000256" key="26">
    <source>
        <dbReference type="ARBA" id="ARBA00029442"/>
    </source>
</evidence>
<protein>
    <recommendedName>
        <fullName evidence="27">E3 ubiquitin-protein ligase parkin</fullName>
        <ecNumber evidence="6">2.3.2.31</ecNumber>
    </recommendedName>
</protein>
<evidence type="ECO:0000256" key="12">
    <source>
        <dbReference type="ARBA" id="ARBA00022692"/>
    </source>
</evidence>
<dbReference type="SMART" id="SM00647">
    <property type="entry name" value="IBR"/>
    <property type="match status" value="1"/>
</dbReference>
<dbReference type="PROSITE" id="PS51873">
    <property type="entry name" value="TRIAD"/>
    <property type="match status" value="1"/>
</dbReference>
<feature type="transmembrane region" description="Helical" evidence="28">
    <location>
        <begin position="755"/>
        <end position="775"/>
    </location>
</feature>
<dbReference type="GO" id="GO:0061630">
    <property type="term" value="F:ubiquitin protein ligase activity"/>
    <property type="evidence" value="ECO:0007669"/>
    <property type="project" value="UniProtKB-EC"/>
</dbReference>
<dbReference type="InterPro" id="IPR047534">
    <property type="entry name" value="BRcat_RBR_parkin"/>
</dbReference>
<feature type="transmembrane region" description="Helical" evidence="28">
    <location>
        <begin position="883"/>
        <end position="905"/>
    </location>
</feature>
<evidence type="ECO:0000256" key="9">
    <source>
        <dbReference type="ARBA" id="ARBA00022553"/>
    </source>
</evidence>
<evidence type="ECO:0000313" key="32">
    <source>
        <dbReference type="RefSeq" id="XP_011305106.1"/>
    </source>
</evidence>
<dbReference type="KEGG" id="fas:105267740"/>
<evidence type="ECO:0000256" key="3">
    <source>
        <dbReference type="ARBA" id="ARBA00004514"/>
    </source>
</evidence>